<evidence type="ECO:0000256" key="6">
    <source>
        <dbReference type="ARBA" id="ARBA00022741"/>
    </source>
</evidence>
<keyword evidence="8 12" id="KW-0067">ATP-binding</keyword>
<dbReference type="GO" id="GO:0005524">
    <property type="term" value="F:ATP binding"/>
    <property type="evidence" value="ECO:0007669"/>
    <property type="project" value="UniProtKB-UniRule"/>
</dbReference>
<keyword evidence="6 12" id="KW-0547">Nucleotide-binding</keyword>
<protein>
    <recommendedName>
        <fullName evidence="3 12">Thymidylate kinase</fullName>
        <ecNumber evidence="2 12">2.7.4.9</ecNumber>
    </recommendedName>
    <alternativeName>
        <fullName evidence="9 12">dTMP kinase</fullName>
    </alternativeName>
</protein>
<evidence type="ECO:0000313" key="14">
    <source>
        <dbReference type="EMBL" id="SDW08009.1"/>
    </source>
</evidence>
<dbReference type="RefSeq" id="WP_092567549.1">
    <property type="nucleotide sequence ID" value="NZ_BMXH01000001.1"/>
</dbReference>
<dbReference type="CDD" id="cd01672">
    <property type="entry name" value="TMPK"/>
    <property type="match status" value="1"/>
</dbReference>
<sequence length="217" mass="24431">MNERGRFITVEGSEGVGKTSNIEFICHWLQSRGMEVVRTREPGGTPRAEAIRKLLLDPGHDEPLDDDAELLLVFAARAQHLATKIRPALARGAWVICDRFTDATYAYQGGGRGIAASRIASLERFVQRELTPDLTLLLDMPVVDAQQRLQSRLEGAGGHRDRFERERLAFFESVRRTYLERATAEPERFVVIDAGRSLDEVQAMIAEALDDRISPWQ</sequence>
<keyword evidence="15" id="KW-1185">Reference proteome</keyword>
<evidence type="ECO:0000256" key="9">
    <source>
        <dbReference type="ARBA" id="ARBA00029962"/>
    </source>
</evidence>
<dbReference type="InterPro" id="IPR018094">
    <property type="entry name" value="Thymidylate_kinase"/>
</dbReference>
<comment type="similarity">
    <text evidence="1 12">Belongs to the thymidylate kinase family.</text>
</comment>
<dbReference type="GO" id="GO:0006227">
    <property type="term" value="P:dUDP biosynthetic process"/>
    <property type="evidence" value="ECO:0007669"/>
    <property type="project" value="TreeGrafter"/>
</dbReference>
<dbReference type="Gene3D" id="3.40.50.300">
    <property type="entry name" value="P-loop containing nucleotide triphosphate hydrolases"/>
    <property type="match status" value="1"/>
</dbReference>
<proteinExistence type="inferred from homology"/>
<dbReference type="InterPro" id="IPR027417">
    <property type="entry name" value="P-loop_NTPase"/>
</dbReference>
<keyword evidence="4 12" id="KW-0808">Transferase</keyword>
<feature type="domain" description="Thymidylate kinase-like" evidence="13">
    <location>
        <begin position="10"/>
        <end position="205"/>
    </location>
</feature>
<organism evidence="14 15">
    <name type="scientific">Aidingimonas halophila</name>
    <dbReference type="NCBI Taxonomy" id="574349"/>
    <lineage>
        <taxon>Bacteria</taxon>
        <taxon>Pseudomonadati</taxon>
        <taxon>Pseudomonadota</taxon>
        <taxon>Gammaproteobacteria</taxon>
        <taxon>Oceanospirillales</taxon>
        <taxon>Halomonadaceae</taxon>
        <taxon>Aidingimonas</taxon>
    </lineage>
</organism>
<dbReference type="EMBL" id="FNNI01000001">
    <property type="protein sequence ID" value="SDW08009.1"/>
    <property type="molecule type" value="Genomic_DNA"/>
</dbReference>
<evidence type="ECO:0000256" key="3">
    <source>
        <dbReference type="ARBA" id="ARBA00017144"/>
    </source>
</evidence>
<evidence type="ECO:0000256" key="10">
    <source>
        <dbReference type="ARBA" id="ARBA00048743"/>
    </source>
</evidence>
<name>A0A1H2QNK5_9GAMM</name>
<dbReference type="Proteomes" id="UP000198500">
    <property type="component" value="Unassembled WGS sequence"/>
</dbReference>
<evidence type="ECO:0000256" key="7">
    <source>
        <dbReference type="ARBA" id="ARBA00022777"/>
    </source>
</evidence>
<evidence type="ECO:0000313" key="15">
    <source>
        <dbReference type="Proteomes" id="UP000198500"/>
    </source>
</evidence>
<dbReference type="GO" id="GO:0004798">
    <property type="term" value="F:dTMP kinase activity"/>
    <property type="evidence" value="ECO:0007669"/>
    <property type="project" value="UniProtKB-UniRule"/>
</dbReference>
<evidence type="ECO:0000256" key="8">
    <source>
        <dbReference type="ARBA" id="ARBA00022840"/>
    </source>
</evidence>
<comment type="function">
    <text evidence="11 12">Phosphorylation of dTMP to form dTDP in both de novo and salvage pathways of dTTP synthesis.</text>
</comment>
<dbReference type="OrthoDB" id="9774907at2"/>
<dbReference type="GO" id="GO:0006235">
    <property type="term" value="P:dTTP biosynthetic process"/>
    <property type="evidence" value="ECO:0007669"/>
    <property type="project" value="UniProtKB-UniRule"/>
</dbReference>
<dbReference type="PANTHER" id="PTHR10344">
    <property type="entry name" value="THYMIDYLATE KINASE"/>
    <property type="match status" value="1"/>
</dbReference>
<dbReference type="GO" id="GO:0005829">
    <property type="term" value="C:cytosol"/>
    <property type="evidence" value="ECO:0007669"/>
    <property type="project" value="TreeGrafter"/>
</dbReference>
<dbReference type="GO" id="GO:0006233">
    <property type="term" value="P:dTDP biosynthetic process"/>
    <property type="evidence" value="ECO:0007669"/>
    <property type="project" value="InterPro"/>
</dbReference>
<dbReference type="STRING" id="574349.SAMN05443545_101110"/>
<dbReference type="EC" id="2.7.4.9" evidence="2 12"/>
<keyword evidence="7 12" id="KW-0418">Kinase</keyword>
<dbReference type="AlphaFoldDB" id="A0A1H2QNK5"/>
<dbReference type="Pfam" id="PF02223">
    <property type="entry name" value="Thymidylate_kin"/>
    <property type="match status" value="1"/>
</dbReference>
<evidence type="ECO:0000256" key="1">
    <source>
        <dbReference type="ARBA" id="ARBA00009776"/>
    </source>
</evidence>
<dbReference type="NCBIfam" id="TIGR00041">
    <property type="entry name" value="DTMP_kinase"/>
    <property type="match status" value="1"/>
</dbReference>
<dbReference type="PANTHER" id="PTHR10344:SF4">
    <property type="entry name" value="UMP-CMP KINASE 2, MITOCHONDRIAL"/>
    <property type="match status" value="1"/>
</dbReference>
<evidence type="ECO:0000256" key="4">
    <source>
        <dbReference type="ARBA" id="ARBA00022679"/>
    </source>
</evidence>
<evidence type="ECO:0000256" key="11">
    <source>
        <dbReference type="ARBA" id="ARBA00057735"/>
    </source>
</evidence>
<dbReference type="SUPFAM" id="SSF52540">
    <property type="entry name" value="P-loop containing nucleoside triphosphate hydrolases"/>
    <property type="match status" value="1"/>
</dbReference>
<evidence type="ECO:0000256" key="5">
    <source>
        <dbReference type="ARBA" id="ARBA00022727"/>
    </source>
</evidence>
<evidence type="ECO:0000256" key="12">
    <source>
        <dbReference type="HAMAP-Rule" id="MF_00165"/>
    </source>
</evidence>
<evidence type="ECO:0000256" key="2">
    <source>
        <dbReference type="ARBA" id="ARBA00012980"/>
    </source>
</evidence>
<accession>A0A1H2QNK5</accession>
<keyword evidence="5 12" id="KW-0545">Nucleotide biosynthesis</keyword>
<comment type="catalytic activity">
    <reaction evidence="10 12">
        <text>dTMP + ATP = dTDP + ADP</text>
        <dbReference type="Rhea" id="RHEA:13517"/>
        <dbReference type="ChEBI" id="CHEBI:30616"/>
        <dbReference type="ChEBI" id="CHEBI:58369"/>
        <dbReference type="ChEBI" id="CHEBI:63528"/>
        <dbReference type="ChEBI" id="CHEBI:456216"/>
        <dbReference type="EC" id="2.7.4.9"/>
    </reaction>
</comment>
<dbReference type="HAMAP" id="MF_00165">
    <property type="entry name" value="Thymidylate_kinase"/>
    <property type="match status" value="1"/>
</dbReference>
<evidence type="ECO:0000259" key="13">
    <source>
        <dbReference type="Pfam" id="PF02223"/>
    </source>
</evidence>
<reference evidence="14 15" key="1">
    <citation type="submission" date="2016-10" db="EMBL/GenBank/DDBJ databases">
        <authorList>
            <person name="de Groot N.N."/>
        </authorList>
    </citation>
    <scope>NUCLEOTIDE SEQUENCE [LARGE SCALE GENOMIC DNA]</scope>
    <source>
        <strain evidence="14 15">DSM 19219</strain>
    </source>
</reference>
<feature type="binding site" evidence="12">
    <location>
        <begin position="12"/>
        <end position="19"/>
    </location>
    <ligand>
        <name>ATP</name>
        <dbReference type="ChEBI" id="CHEBI:30616"/>
    </ligand>
</feature>
<dbReference type="FunFam" id="3.40.50.300:FF:000225">
    <property type="entry name" value="Thymidylate kinase"/>
    <property type="match status" value="1"/>
</dbReference>
<dbReference type="InterPro" id="IPR039430">
    <property type="entry name" value="Thymidylate_kin-like_dom"/>
</dbReference>
<gene>
    <name evidence="12" type="primary">tmk</name>
    <name evidence="14" type="ORF">SAMN05443545_101110</name>
</gene>